<evidence type="ECO:0000259" key="7">
    <source>
        <dbReference type="Pfam" id="PF00892"/>
    </source>
</evidence>
<comment type="caution">
    <text evidence="8">The sequence shown here is derived from an EMBL/GenBank/DDBJ whole genome shotgun (WGS) entry which is preliminary data.</text>
</comment>
<proteinExistence type="inferred from homology"/>
<evidence type="ECO:0000256" key="3">
    <source>
        <dbReference type="ARBA" id="ARBA00022692"/>
    </source>
</evidence>
<protein>
    <submittedName>
        <fullName evidence="8">DMT family transporter</fullName>
    </submittedName>
</protein>
<comment type="subcellular location">
    <subcellularLocation>
        <location evidence="1">Membrane</location>
        <topology evidence="1">Multi-pass membrane protein</topology>
    </subcellularLocation>
</comment>
<evidence type="ECO:0000256" key="5">
    <source>
        <dbReference type="ARBA" id="ARBA00023136"/>
    </source>
</evidence>
<gene>
    <name evidence="8" type="ORF">GCM10009550_76770</name>
</gene>
<feature type="transmembrane region" description="Helical" evidence="6">
    <location>
        <begin position="154"/>
        <end position="173"/>
    </location>
</feature>
<evidence type="ECO:0000256" key="4">
    <source>
        <dbReference type="ARBA" id="ARBA00022989"/>
    </source>
</evidence>
<evidence type="ECO:0000313" key="8">
    <source>
        <dbReference type="EMBL" id="GAA0969755.1"/>
    </source>
</evidence>
<feature type="transmembrane region" description="Helical" evidence="6">
    <location>
        <begin position="219"/>
        <end position="239"/>
    </location>
</feature>
<name>A0ABN1S1Z1_9ACTN</name>
<keyword evidence="4 6" id="KW-1133">Transmembrane helix</keyword>
<feature type="transmembrane region" description="Helical" evidence="6">
    <location>
        <begin position="130"/>
        <end position="148"/>
    </location>
</feature>
<evidence type="ECO:0000256" key="6">
    <source>
        <dbReference type="SAM" id="Phobius"/>
    </source>
</evidence>
<dbReference type="Pfam" id="PF00892">
    <property type="entry name" value="EamA"/>
    <property type="match status" value="1"/>
</dbReference>
<dbReference type="Proteomes" id="UP001500665">
    <property type="component" value="Unassembled WGS sequence"/>
</dbReference>
<dbReference type="PANTHER" id="PTHR32322">
    <property type="entry name" value="INNER MEMBRANE TRANSPORTER"/>
    <property type="match status" value="1"/>
</dbReference>
<organism evidence="8 9">
    <name type="scientific">Actinocorallia libanotica</name>
    <dbReference type="NCBI Taxonomy" id="46162"/>
    <lineage>
        <taxon>Bacteria</taxon>
        <taxon>Bacillati</taxon>
        <taxon>Actinomycetota</taxon>
        <taxon>Actinomycetes</taxon>
        <taxon>Streptosporangiales</taxon>
        <taxon>Thermomonosporaceae</taxon>
        <taxon>Actinocorallia</taxon>
    </lineage>
</organism>
<feature type="transmembrane region" description="Helical" evidence="6">
    <location>
        <begin position="77"/>
        <end position="96"/>
    </location>
</feature>
<sequence>MFMRDNDSATGNRRIALLLAFLGILVFSFTFPATVLALRGLDPMLIGVGRAALAAVPAAGALLWARAARPRSWKGPLIVGLGVVVAFPVLSTLALAHGSSAAHGAVVIGLLPAATAIMATLRAGERQPRAFWAAAGSGAACITLFTLVQGGGGLTTADLLLLGALVLCGLSYAEGGRMAREMPAWQVICWALVLYAPLTVPATAWLLAATEPAWTAESLAGFGYVSFFSMFLGFFAWYAGLAGAGIARVGQVQLVQPLLTLGWSALFLGERLDAVTGVAALAVLGCVAWTQRARGTGEAAPAPRGEPAPV</sequence>
<feature type="transmembrane region" description="Helical" evidence="6">
    <location>
        <begin position="102"/>
        <end position="123"/>
    </location>
</feature>
<comment type="similarity">
    <text evidence="2">Belongs to the EamA transporter family.</text>
</comment>
<evidence type="ECO:0000313" key="9">
    <source>
        <dbReference type="Proteomes" id="UP001500665"/>
    </source>
</evidence>
<keyword evidence="5 6" id="KW-0472">Membrane</keyword>
<feature type="transmembrane region" description="Helical" evidence="6">
    <location>
        <begin position="47"/>
        <end position="65"/>
    </location>
</feature>
<dbReference type="EMBL" id="BAAAHH010000068">
    <property type="protein sequence ID" value="GAA0969755.1"/>
    <property type="molecule type" value="Genomic_DNA"/>
</dbReference>
<keyword evidence="3 6" id="KW-0812">Transmembrane</keyword>
<accession>A0ABN1S1Z1</accession>
<dbReference type="SUPFAM" id="SSF103481">
    <property type="entry name" value="Multidrug resistance efflux transporter EmrE"/>
    <property type="match status" value="2"/>
</dbReference>
<reference evidence="8 9" key="1">
    <citation type="journal article" date="2019" name="Int. J. Syst. Evol. Microbiol.">
        <title>The Global Catalogue of Microorganisms (GCM) 10K type strain sequencing project: providing services to taxonomists for standard genome sequencing and annotation.</title>
        <authorList>
            <consortium name="The Broad Institute Genomics Platform"/>
            <consortium name="The Broad Institute Genome Sequencing Center for Infectious Disease"/>
            <person name="Wu L."/>
            <person name="Ma J."/>
        </authorList>
    </citation>
    <scope>NUCLEOTIDE SEQUENCE [LARGE SCALE GENOMIC DNA]</scope>
    <source>
        <strain evidence="8 9">JCM 10696</strain>
    </source>
</reference>
<dbReference type="InterPro" id="IPR050638">
    <property type="entry name" value="AA-Vitamin_Transporters"/>
</dbReference>
<feature type="transmembrane region" description="Helical" evidence="6">
    <location>
        <begin position="185"/>
        <end position="207"/>
    </location>
</feature>
<feature type="domain" description="EamA" evidence="7">
    <location>
        <begin position="156"/>
        <end position="287"/>
    </location>
</feature>
<dbReference type="PANTHER" id="PTHR32322:SF2">
    <property type="entry name" value="EAMA DOMAIN-CONTAINING PROTEIN"/>
    <property type="match status" value="1"/>
</dbReference>
<evidence type="ECO:0000256" key="2">
    <source>
        <dbReference type="ARBA" id="ARBA00007362"/>
    </source>
</evidence>
<dbReference type="InterPro" id="IPR037185">
    <property type="entry name" value="EmrE-like"/>
</dbReference>
<evidence type="ECO:0000256" key="1">
    <source>
        <dbReference type="ARBA" id="ARBA00004141"/>
    </source>
</evidence>
<keyword evidence="9" id="KW-1185">Reference proteome</keyword>
<dbReference type="InterPro" id="IPR000620">
    <property type="entry name" value="EamA_dom"/>
</dbReference>